<gene>
    <name evidence="2" type="ORF">SAMN06269173_101310</name>
</gene>
<name>A0A238V977_9BACT</name>
<feature type="transmembrane region" description="Helical" evidence="1">
    <location>
        <begin position="6"/>
        <end position="25"/>
    </location>
</feature>
<keyword evidence="1" id="KW-1133">Transmembrane helix</keyword>
<proteinExistence type="predicted"/>
<keyword evidence="3" id="KW-1185">Reference proteome</keyword>
<sequence>MEEILGAVIVKSFFALLGGSVRWVFFRSSLGPHETLVF</sequence>
<evidence type="ECO:0000313" key="2">
    <source>
        <dbReference type="EMBL" id="SNR30806.1"/>
    </source>
</evidence>
<accession>A0A238V977</accession>
<dbReference type="AlphaFoldDB" id="A0A238V977"/>
<evidence type="ECO:0000256" key="1">
    <source>
        <dbReference type="SAM" id="Phobius"/>
    </source>
</evidence>
<protein>
    <submittedName>
        <fullName evidence="2">Uncharacterized protein</fullName>
    </submittedName>
</protein>
<dbReference type="Proteomes" id="UP000198310">
    <property type="component" value="Unassembled WGS sequence"/>
</dbReference>
<reference evidence="3" key="1">
    <citation type="submission" date="2017-06" db="EMBL/GenBank/DDBJ databases">
        <authorList>
            <person name="Varghese N."/>
            <person name="Submissions S."/>
        </authorList>
    </citation>
    <scope>NUCLEOTIDE SEQUENCE [LARGE SCALE GENOMIC DNA]</scope>
    <source>
        <strain evidence="3">DSM 28041</strain>
    </source>
</reference>
<keyword evidence="1" id="KW-0472">Membrane</keyword>
<organism evidence="2 3">
    <name type="scientific">Hymenobacter mucosus</name>
    <dbReference type="NCBI Taxonomy" id="1411120"/>
    <lineage>
        <taxon>Bacteria</taxon>
        <taxon>Pseudomonadati</taxon>
        <taxon>Bacteroidota</taxon>
        <taxon>Cytophagia</taxon>
        <taxon>Cytophagales</taxon>
        <taxon>Hymenobacteraceae</taxon>
        <taxon>Hymenobacter</taxon>
    </lineage>
</organism>
<dbReference type="EMBL" id="FZNS01000001">
    <property type="protein sequence ID" value="SNR30806.1"/>
    <property type="molecule type" value="Genomic_DNA"/>
</dbReference>
<keyword evidence="1" id="KW-0812">Transmembrane</keyword>
<evidence type="ECO:0000313" key="3">
    <source>
        <dbReference type="Proteomes" id="UP000198310"/>
    </source>
</evidence>